<dbReference type="EMBL" id="KB743226">
    <property type="protein sequence ID" value="EOB00191.1"/>
    <property type="molecule type" value="Genomic_DNA"/>
</dbReference>
<evidence type="ECO:0000313" key="2">
    <source>
        <dbReference type="EMBL" id="EOB00191.1"/>
    </source>
</evidence>
<feature type="region of interest" description="Disordered" evidence="1">
    <location>
        <begin position="129"/>
        <end position="165"/>
    </location>
</feature>
<feature type="region of interest" description="Disordered" evidence="1">
    <location>
        <begin position="92"/>
        <end position="116"/>
    </location>
</feature>
<keyword evidence="3" id="KW-1185">Reference proteome</keyword>
<accession>R0JRZ0</accession>
<evidence type="ECO:0000256" key="1">
    <source>
        <dbReference type="SAM" id="MobiDB-lite"/>
    </source>
</evidence>
<sequence length="165" mass="17876">MCSGRHKHGKRPSACTAPLFRRRILHSASKQDSVVVQGRILQELLFPVRQQGWDKASLCGADVLGSAALVTLCLSDEGAIRNGKELQPPMIRAESTASSAHTKLCQQPQSDLEPHQAPETRGMAKLDMPALMEPPQRLLPPAHLTQPLLASNIQHGPPYPTSTAP</sequence>
<dbReference type="AlphaFoldDB" id="R0JRZ0"/>
<name>R0JRZ0_ANAPL</name>
<reference evidence="3" key="1">
    <citation type="journal article" date="2013" name="Nat. Genet.">
        <title>The duck genome and transcriptome provide insight into an avian influenza virus reservoir species.</title>
        <authorList>
            <person name="Huang Y."/>
            <person name="Li Y."/>
            <person name="Burt D.W."/>
            <person name="Chen H."/>
            <person name="Zhang Y."/>
            <person name="Qian W."/>
            <person name="Kim H."/>
            <person name="Gan S."/>
            <person name="Zhao Y."/>
            <person name="Li J."/>
            <person name="Yi K."/>
            <person name="Feng H."/>
            <person name="Zhu P."/>
            <person name="Li B."/>
            <person name="Liu Q."/>
            <person name="Fairley S."/>
            <person name="Magor K.E."/>
            <person name="Du Z."/>
            <person name="Hu X."/>
            <person name="Goodman L."/>
            <person name="Tafer H."/>
            <person name="Vignal A."/>
            <person name="Lee T."/>
            <person name="Kim K.W."/>
            <person name="Sheng Z."/>
            <person name="An Y."/>
            <person name="Searle S."/>
            <person name="Herrero J."/>
            <person name="Groenen M.A."/>
            <person name="Crooijmans R.P."/>
            <person name="Faraut T."/>
            <person name="Cai Q."/>
            <person name="Webster R.G."/>
            <person name="Aldridge J.R."/>
            <person name="Warren W.C."/>
            <person name="Bartschat S."/>
            <person name="Kehr S."/>
            <person name="Marz M."/>
            <person name="Stadler P.F."/>
            <person name="Smith J."/>
            <person name="Kraus R.H."/>
            <person name="Zhao Y."/>
            <person name="Ren L."/>
            <person name="Fei J."/>
            <person name="Morisson M."/>
            <person name="Kaiser P."/>
            <person name="Griffin D.K."/>
            <person name="Rao M."/>
            <person name="Pitel F."/>
            <person name="Wang J."/>
            <person name="Li N."/>
        </authorList>
    </citation>
    <scope>NUCLEOTIDE SEQUENCE [LARGE SCALE GENOMIC DNA]</scope>
</reference>
<feature type="compositionally biased region" description="Polar residues" evidence="1">
    <location>
        <begin position="95"/>
        <end position="110"/>
    </location>
</feature>
<evidence type="ECO:0000313" key="3">
    <source>
        <dbReference type="Proteomes" id="UP000296049"/>
    </source>
</evidence>
<proteinExistence type="predicted"/>
<dbReference type="Proteomes" id="UP000296049">
    <property type="component" value="Unassembled WGS sequence"/>
</dbReference>
<gene>
    <name evidence="2" type="ORF">Anapl_03468</name>
</gene>
<organism evidence="2 3">
    <name type="scientific">Anas platyrhynchos</name>
    <name type="common">Mallard</name>
    <name type="synonym">Anas boschas</name>
    <dbReference type="NCBI Taxonomy" id="8839"/>
    <lineage>
        <taxon>Eukaryota</taxon>
        <taxon>Metazoa</taxon>
        <taxon>Chordata</taxon>
        <taxon>Craniata</taxon>
        <taxon>Vertebrata</taxon>
        <taxon>Euteleostomi</taxon>
        <taxon>Archelosauria</taxon>
        <taxon>Archosauria</taxon>
        <taxon>Dinosauria</taxon>
        <taxon>Saurischia</taxon>
        <taxon>Theropoda</taxon>
        <taxon>Coelurosauria</taxon>
        <taxon>Aves</taxon>
        <taxon>Neognathae</taxon>
        <taxon>Galloanserae</taxon>
        <taxon>Anseriformes</taxon>
        <taxon>Anatidae</taxon>
        <taxon>Anatinae</taxon>
        <taxon>Anas</taxon>
    </lineage>
</organism>
<protein>
    <submittedName>
        <fullName evidence="2">Uncharacterized protein</fullName>
    </submittedName>
</protein>